<protein>
    <recommendedName>
        <fullName evidence="4">Fido domain-containing protein</fullName>
    </recommendedName>
</protein>
<accession>A0A0S7YFN2</accession>
<dbReference type="Proteomes" id="UP000051012">
    <property type="component" value="Unassembled WGS sequence"/>
</dbReference>
<keyword evidence="2" id="KW-0067">ATP-binding</keyword>
<evidence type="ECO:0000313" key="6">
    <source>
        <dbReference type="Proteomes" id="UP000051012"/>
    </source>
</evidence>
<evidence type="ECO:0000256" key="1">
    <source>
        <dbReference type="PIRSR" id="PIRSR640198-1"/>
    </source>
</evidence>
<dbReference type="Pfam" id="PF13412">
    <property type="entry name" value="HTH_24"/>
    <property type="match status" value="1"/>
</dbReference>
<feature type="binding site" evidence="2">
    <location>
        <begin position="231"/>
        <end position="232"/>
    </location>
    <ligand>
        <name>ATP</name>
        <dbReference type="ChEBI" id="CHEBI:30616"/>
    </ligand>
</feature>
<name>A0A0S7YFN2_UNCT6</name>
<sequence length="345" mass="39886">MFKPNFRYTHTIVRVLAKISAGREVILNSPLIPKWEIALRREAIIHSAHSSTSIEGNRLSLEQVTKLAQGRKITATRKDKQEVLNYLKVLENIAKLIKRSSIHEKDILKMHRMVTKDTLDNPDDCGVFRKRYVVVGNRLTGEIHFRPPRNEKVPGLVRDLVDWINSEEAKELDPVIEAGIVHYEFVRIHPFVDGNGRTARVLAAWILYKRGFDTKQFFCLDDYYDSDRPAYYKTLQSVNQSTVDLTKWLEYFIEGVNVSVAAVKERVIRLSSERLRKAKKGQIALTERQMRIVEFINQNGRITNRDMQKMFKISDEGALKEVKKLVKLGVLKSQGKGRSLHYVLQ</sequence>
<proteinExistence type="predicted"/>
<organism evidence="5 6">
    <name type="scientific">candidate division TA06 bacterium DG_78</name>
    <dbReference type="NCBI Taxonomy" id="1703772"/>
    <lineage>
        <taxon>Bacteria</taxon>
        <taxon>Bacteria division TA06</taxon>
    </lineage>
</organism>
<dbReference type="InterPro" id="IPR036597">
    <property type="entry name" value="Fido-like_dom_sf"/>
</dbReference>
<comment type="caution">
    <text evidence="5">The sequence shown here is derived from an EMBL/GenBank/DDBJ whole genome shotgun (WGS) entry which is preliminary data.</text>
</comment>
<dbReference type="GO" id="GO:0005524">
    <property type="term" value="F:ATP binding"/>
    <property type="evidence" value="ECO:0007669"/>
    <property type="project" value="UniProtKB-KW"/>
</dbReference>
<dbReference type="Gene3D" id="1.10.3290.10">
    <property type="entry name" value="Fido-like domain"/>
    <property type="match status" value="1"/>
</dbReference>
<dbReference type="PANTHER" id="PTHR13504:SF38">
    <property type="entry name" value="FIDO DOMAIN-CONTAINING PROTEIN"/>
    <property type="match status" value="1"/>
</dbReference>
<feature type="binding site" evidence="2">
    <location>
        <begin position="193"/>
        <end position="200"/>
    </location>
    <ligand>
        <name>ATP</name>
        <dbReference type="ChEBI" id="CHEBI:30616"/>
    </ligand>
</feature>
<dbReference type="PROSITE" id="PS51459">
    <property type="entry name" value="FIDO"/>
    <property type="match status" value="1"/>
</dbReference>
<evidence type="ECO:0000256" key="2">
    <source>
        <dbReference type="PIRSR" id="PIRSR640198-2"/>
    </source>
</evidence>
<dbReference type="PANTHER" id="PTHR13504">
    <property type="entry name" value="FIDO DOMAIN-CONTAINING PROTEIN DDB_G0283145"/>
    <property type="match status" value="1"/>
</dbReference>
<dbReference type="AlphaFoldDB" id="A0A0S7YFN2"/>
<gene>
    <name evidence="5" type="ORF">AMJ52_03830</name>
</gene>
<evidence type="ECO:0000259" key="4">
    <source>
        <dbReference type="PROSITE" id="PS51459"/>
    </source>
</evidence>
<evidence type="ECO:0000256" key="3">
    <source>
        <dbReference type="PIRSR" id="PIRSR640198-3"/>
    </source>
</evidence>
<dbReference type="InterPro" id="IPR036388">
    <property type="entry name" value="WH-like_DNA-bd_sf"/>
</dbReference>
<dbReference type="InterPro" id="IPR036390">
    <property type="entry name" value="WH_DNA-bd_sf"/>
</dbReference>
<feature type="active site" evidence="1">
    <location>
        <position position="189"/>
    </location>
</feature>
<dbReference type="SUPFAM" id="SSF140931">
    <property type="entry name" value="Fic-like"/>
    <property type="match status" value="1"/>
</dbReference>
<dbReference type="Pfam" id="PF02661">
    <property type="entry name" value="Fic"/>
    <property type="match status" value="1"/>
</dbReference>
<dbReference type="EMBL" id="LJNI01000035">
    <property type="protein sequence ID" value="KPJ73370.1"/>
    <property type="molecule type" value="Genomic_DNA"/>
</dbReference>
<feature type="binding site" evidence="2">
    <location>
        <position position="239"/>
    </location>
    <ligand>
        <name>ATP</name>
        <dbReference type="ChEBI" id="CHEBI:30616"/>
    </ligand>
</feature>
<reference evidence="5 6" key="1">
    <citation type="journal article" date="2015" name="Microbiome">
        <title>Genomic resolution of linkages in carbon, nitrogen, and sulfur cycling among widespread estuary sediment bacteria.</title>
        <authorList>
            <person name="Baker B.J."/>
            <person name="Lazar C.S."/>
            <person name="Teske A.P."/>
            <person name="Dick G.J."/>
        </authorList>
    </citation>
    <scope>NUCLEOTIDE SEQUENCE [LARGE SCALE GENOMIC DNA]</scope>
    <source>
        <strain evidence="5">DG_78</strain>
    </source>
</reference>
<feature type="domain" description="Fido" evidence="4">
    <location>
        <begin position="102"/>
        <end position="254"/>
    </location>
</feature>
<dbReference type="SUPFAM" id="SSF46785">
    <property type="entry name" value="Winged helix' DNA-binding domain"/>
    <property type="match status" value="1"/>
</dbReference>
<keyword evidence="2" id="KW-0547">Nucleotide-binding</keyword>
<dbReference type="InterPro" id="IPR003812">
    <property type="entry name" value="Fido"/>
</dbReference>
<dbReference type="Gene3D" id="1.10.10.10">
    <property type="entry name" value="Winged helix-like DNA-binding domain superfamily/Winged helix DNA-binding domain"/>
    <property type="match status" value="1"/>
</dbReference>
<feature type="site" description="Important for autoinhibition of adenylyltransferase activity" evidence="3">
    <location>
        <position position="55"/>
    </location>
</feature>
<dbReference type="InterPro" id="IPR040198">
    <property type="entry name" value="Fido_containing"/>
</dbReference>
<evidence type="ECO:0000313" key="5">
    <source>
        <dbReference type="EMBL" id="KPJ73370.1"/>
    </source>
</evidence>